<reference evidence="6" key="1">
    <citation type="journal article" date="2019" name="Int. J. Syst. Evol. Microbiol.">
        <title>The Global Catalogue of Microorganisms (GCM) 10K type strain sequencing project: providing services to taxonomists for standard genome sequencing and annotation.</title>
        <authorList>
            <consortium name="The Broad Institute Genomics Platform"/>
            <consortium name="The Broad Institute Genome Sequencing Center for Infectious Disease"/>
            <person name="Wu L."/>
            <person name="Ma J."/>
        </authorList>
    </citation>
    <scope>NUCLEOTIDE SEQUENCE [LARGE SCALE GENOMIC DNA]</scope>
    <source>
        <strain evidence="6">JCM 18304</strain>
    </source>
</reference>
<evidence type="ECO:0000259" key="4">
    <source>
        <dbReference type="PROSITE" id="PS50977"/>
    </source>
</evidence>
<dbReference type="InterPro" id="IPR001647">
    <property type="entry name" value="HTH_TetR"/>
</dbReference>
<dbReference type="PRINTS" id="PR00455">
    <property type="entry name" value="HTHTETR"/>
</dbReference>
<dbReference type="PROSITE" id="PS50977">
    <property type="entry name" value="HTH_TETR_2"/>
    <property type="match status" value="1"/>
</dbReference>
<name>A0ABP9RT95_9ACTN</name>
<evidence type="ECO:0000256" key="3">
    <source>
        <dbReference type="SAM" id="MobiDB-lite"/>
    </source>
</evidence>
<evidence type="ECO:0000313" key="5">
    <source>
        <dbReference type="EMBL" id="GAA5186741.1"/>
    </source>
</evidence>
<proteinExistence type="predicted"/>
<dbReference type="InterPro" id="IPR039532">
    <property type="entry name" value="TetR_C_Firmicutes"/>
</dbReference>
<keyword evidence="6" id="KW-1185">Reference proteome</keyword>
<dbReference type="Proteomes" id="UP001501570">
    <property type="component" value="Unassembled WGS sequence"/>
</dbReference>
<dbReference type="Pfam" id="PF14278">
    <property type="entry name" value="TetR_C_8"/>
    <property type="match status" value="1"/>
</dbReference>
<accession>A0ABP9RT95</accession>
<sequence length="248" mass="28011">MAGQVPVNNQRRPRVRYRTVRGRLFANREVAMAESDRRVRRTRRILREALVSLVLDKGYERITVQDVLDRADVGRSTFYAHFRDKEALLVSCFENLGEDLRREFDSMTPGGQIDVAGPAAALFAHAHQHRDVYRVLCGRQGGNLVYRHLHQLVGELLRERMRRHLAATDDELPLDIVVEFHTSATLGVLTWWINHDFESGPAGLARVYRRLAATGLTGALADRASPGRPDDDRRPEAAPAAARAESTR</sequence>
<feature type="compositionally biased region" description="Low complexity" evidence="3">
    <location>
        <begin position="237"/>
        <end position="248"/>
    </location>
</feature>
<organism evidence="5 6">
    <name type="scientific">Rugosimonospora acidiphila</name>
    <dbReference type="NCBI Taxonomy" id="556531"/>
    <lineage>
        <taxon>Bacteria</taxon>
        <taxon>Bacillati</taxon>
        <taxon>Actinomycetota</taxon>
        <taxon>Actinomycetes</taxon>
        <taxon>Micromonosporales</taxon>
        <taxon>Micromonosporaceae</taxon>
        <taxon>Rugosimonospora</taxon>
    </lineage>
</organism>
<dbReference type="Pfam" id="PF00440">
    <property type="entry name" value="TetR_N"/>
    <property type="match status" value="1"/>
</dbReference>
<dbReference type="PANTHER" id="PTHR43479:SF7">
    <property type="entry name" value="TETR-FAMILY TRANSCRIPTIONAL REGULATOR"/>
    <property type="match status" value="1"/>
</dbReference>
<evidence type="ECO:0000256" key="2">
    <source>
        <dbReference type="PROSITE-ProRule" id="PRU00335"/>
    </source>
</evidence>
<keyword evidence="1 2" id="KW-0238">DNA-binding</keyword>
<feature type="domain" description="HTH tetR-type" evidence="4">
    <location>
        <begin position="40"/>
        <end position="100"/>
    </location>
</feature>
<feature type="DNA-binding region" description="H-T-H motif" evidence="2">
    <location>
        <begin position="63"/>
        <end position="82"/>
    </location>
</feature>
<dbReference type="EMBL" id="BAABJQ010000008">
    <property type="protein sequence ID" value="GAA5186741.1"/>
    <property type="molecule type" value="Genomic_DNA"/>
</dbReference>
<dbReference type="InterPro" id="IPR009057">
    <property type="entry name" value="Homeodomain-like_sf"/>
</dbReference>
<dbReference type="SUPFAM" id="SSF46689">
    <property type="entry name" value="Homeodomain-like"/>
    <property type="match status" value="1"/>
</dbReference>
<dbReference type="Gene3D" id="1.10.357.10">
    <property type="entry name" value="Tetracycline Repressor, domain 2"/>
    <property type="match status" value="1"/>
</dbReference>
<evidence type="ECO:0000256" key="1">
    <source>
        <dbReference type="ARBA" id="ARBA00023125"/>
    </source>
</evidence>
<gene>
    <name evidence="5" type="ORF">GCM10023322_33650</name>
</gene>
<evidence type="ECO:0000313" key="6">
    <source>
        <dbReference type="Proteomes" id="UP001501570"/>
    </source>
</evidence>
<protein>
    <recommendedName>
        <fullName evidence="4">HTH tetR-type domain-containing protein</fullName>
    </recommendedName>
</protein>
<dbReference type="PANTHER" id="PTHR43479">
    <property type="entry name" value="ACREF/ENVCD OPERON REPRESSOR-RELATED"/>
    <property type="match status" value="1"/>
</dbReference>
<comment type="caution">
    <text evidence="5">The sequence shown here is derived from an EMBL/GenBank/DDBJ whole genome shotgun (WGS) entry which is preliminary data.</text>
</comment>
<feature type="region of interest" description="Disordered" evidence="3">
    <location>
        <begin position="219"/>
        <end position="248"/>
    </location>
</feature>
<dbReference type="InterPro" id="IPR050624">
    <property type="entry name" value="HTH-type_Tx_Regulator"/>
</dbReference>